<dbReference type="OMA" id="IPGPRCL"/>
<dbReference type="Gene3D" id="3.20.20.140">
    <property type="entry name" value="Metal-dependent hydrolases"/>
    <property type="match status" value="1"/>
</dbReference>
<evidence type="ECO:0000313" key="4">
    <source>
        <dbReference type="Proteomes" id="UP000016936"/>
    </source>
</evidence>
<dbReference type="AlphaFoldDB" id="M2U8M6"/>
<dbReference type="PANTHER" id="PTHR43135:SF3">
    <property type="entry name" value="ALPHA-D-RIBOSE 1-METHYLPHOSPHONATE 5-TRIPHOSPHATE DIPHOSPHATASE"/>
    <property type="match status" value="1"/>
</dbReference>
<feature type="region of interest" description="Disordered" evidence="1">
    <location>
        <begin position="1"/>
        <end position="37"/>
    </location>
</feature>
<feature type="compositionally biased region" description="Polar residues" evidence="1">
    <location>
        <begin position="8"/>
        <end position="19"/>
    </location>
</feature>
<dbReference type="CDD" id="cd01299">
    <property type="entry name" value="Met_dep_hydrolase_A"/>
    <property type="match status" value="1"/>
</dbReference>
<dbReference type="HOGENOM" id="CLU_023620_5_0_1"/>
<dbReference type="Proteomes" id="UP000016936">
    <property type="component" value="Unassembled WGS sequence"/>
</dbReference>
<dbReference type="InterPro" id="IPR011059">
    <property type="entry name" value="Metal-dep_hydrolase_composite"/>
</dbReference>
<dbReference type="EMBL" id="KB445578">
    <property type="protein sequence ID" value="EMD90126.1"/>
    <property type="molecule type" value="Genomic_DNA"/>
</dbReference>
<protein>
    <recommendedName>
        <fullName evidence="2">Amidohydrolase-related domain-containing protein</fullName>
    </recommendedName>
</protein>
<dbReference type="SUPFAM" id="SSF51338">
    <property type="entry name" value="Composite domain of metallo-dependent hydrolases"/>
    <property type="match status" value="1"/>
</dbReference>
<dbReference type="InterPro" id="IPR051781">
    <property type="entry name" value="Metallo-dep_Hydrolase"/>
</dbReference>
<reference evidence="4" key="2">
    <citation type="journal article" date="2013" name="PLoS Genet.">
        <title>Comparative genome structure, secondary metabolite, and effector coding capacity across Cochliobolus pathogens.</title>
        <authorList>
            <person name="Condon B.J."/>
            <person name="Leng Y."/>
            <person name="Wu D."/>
            <person name="Bushley K.E."/>
            <person name="Ohm R.A."/>
            <person name="Otillar R."/>
            <person name="Martin J."/>
            <person name="Schackwitz W."/>
            <person name="Grimwood J."/>
            <person name="MohdZainudin N."/>
            <person name="Xue C."/>
            <person name="Wang R."/>
            <person name="Manning V.A."/>
            <person name="Dhillon B."/>
            <person name="Tu Z.J."/>
            <person name="Steffenson B.J."/>
            <person name="Salamov A."/>
            <person name="Sun H."/>
            <person name="Lowry S."/>
            <person name="LaButti K."/>
            <person name="Han J."/>
            <person name="Copeland A."/>
            <person name="Lindquist E."/>
            <person name="Barry K."/>
            <person name="Schmutz J."/>
            <person name="Baker S.E."/>
            <person name="Ciuffetti L.M."/>
            <person name="Grigoriev I.V."/>
            <person name="Zhong S."/>
            <person name="Turgeon B.G."/>
        </authorList>
    </citation>
    <scope>NUCLEOTIDE SEQUENCE [LARGE SCALE GENOMIC DNA]</scope>
    <source>
        <strain evidence="4">C5 / ATCC 48332 / race O</strain>
    </source>
</reference>
<name>M2U8M6_COCH5</name>
<sequence length="505" mass="55735">MALERIDSGTSYDSRSWPSVNVAPEPYQGPPRNTESIKNLKWEDHLQPKRHEISGTNPESKILFLDVNILDSSGREPFRGDVLIEGERFTAVGQVPDVEQLKAQAGVRVFHGKGRTLMSGLGDAHTHFTWNGGDLEQLGTLGVEEHTLLTMRSAQCFLDSGYTICFGAASAKERLDVVIRDAINAGDISGPRYLANGKEMARRGGELVGGITAFADGPEEMREVIKHHVQLGVDNIKLSMSGEEASETTRSAQDCYFTDEETQACVDEAHKHGKRLCSHARARDSVIMSVRHGIEAIYHASYIDDRGMHMLEQAKAKHIVAPAINWLVCTLNDAETFGYPREAAEEAGYKRELDIAIAGLREMHRRGIVVLPGGDYGFAWTPHGTYARDLEHFVKLLGFNKHEAIIAATAGVAALFMQSNELGKVQPGYYADCILVDGDPLEDITVLQNHDKLNVICINGRVHKAGTREYMQPSVSGQDNNSHVVVPDQEFLTVRNKTQVDSKLH</sequence>
<dbReference type="PANTHER" id="PTHR43135">
    <property type="entry name" value="ALPHA-D-RIBOSE 1-METHYLPHOSPHONATE 5-TRIPHOSPHATE DIPHOSPHATASE"/>
    <property type="match status" value="1"/>
</dbReference>
<dbReference type="OrthoDB" id="194468at2759"/>
<gene>
    <name evidence="3" type="ORF">COCHEDRAFT_62294</name>
</gene>
<feature type="domain" description="Amidohydrolase-related" evidence="2">
    <location>
        <begin position="117"/>
        <end position="462"/>
    </location>
</feature>
<dbReference type="Gene3D" id="2.30.40.10">
    <property type="entry name" value="Urease, subunit C, domain 1"/>
    <property type="match status" value="1"/>
</dbReference>
<dbReference type="SUPFAM" id="SSF51556">
    <property type="entry name" value="Metallo-dependent hydrolases"/>
    <property type="match status" value="1"/>
</dbReference>
<proteinExistence type="predicted"/>
<dbReference type="Pfam" id="PF01979">
    <property type="entry name" value="Amidohydro_1"/>
    <property type="match status" value="1"/>
</dbReference>
<keyword evidence="4" id="KW-1185">Reference proteome</keyword>
<organism evidence="3 4">
    <name type="scientific">Cochliobolus heterostrophus (strain C5 / ATCC 48332 / race O)</name>
    <name type="common">Southern corn leaf blight fungus</name>
    <name type="synonym">Bipolaris maydis</name>
    <dbReference type="NCBI Taxonomy" id="701091"/>
    <lineage>
        <taxon>Eukaryota</taxon>
        <taxon>Fungi</taxon>
        <taxon>Dikarya</taxon>
        <taxon>Ascomycota</taxon>
        <taxon>Pezizomycotina</taxon>
        <taxon>Dothideomycetes</taxon>
        <taxon>Pleosporomycetidae</taxon>
        <taxon>Pleosporales</taxon>
        <taxon>Pleosporineae</taxon>
        <taxon>Pleosporaceae</taxon>
        <taxon>Bipolaris</taxon>
    </lineage>
</organism>
<dbReference type="InterPro" id="IPR057744">
    <property type="entry name" value="OTAase-like"/>
</dbReference>
<dbReference type="InterPro" id="IPR006680">
    <property type="entry name" value="Amidohydro-rel"/>
</dbReference>
<reference evidence="3 4" key="1">
    <citation type="journal article" date="2012" name="PLoS Pathog.">
        <title>Diverse lifestyles and strategies of plant pathogenesis encoded in the genomes of eighteen Dothideomycetes fungi.</title>
        <authorList>
            <person name="Ohm R.A."/>
            <person name="Feau N."/>
            <person name="Henrissat B."/>
            <person name="Schoch C.L."/>
            <person name="Horwitz B.A."/>
            <person name="Barry K.W."/>
            <person name="Condon B.J."/>
            <person name="Copeland A.C."/>
            <person name="Dhillon B."/>
            <person name="Glaser F."/>
            <person name="Hesse C.N."/>
            <person name="Kosti I."/>
            <person name="LaButti K."/>
            <person name="Lindquist E.A."/>
            <person name="Lucas S."/>
            <person name="Salamov A.A."/>
            <person name="Bradshaw R.E."/>
            <person name="Ciuffetti L."/>
            <person name="Hamelin R.C."/>
            <person name="Kema G.H.J."/>
            <person name="Lawrence C."/>
            <person name="Scott J.A."/>
            <person name="Spatafora J.W."/>
            <person name="Turgeon B.G."/>
            <person name="de Wit P.J.G.M."/>
            <person name="Zhong S."/>
            <person name="Goodwin S.B."/>
            <person name="Grigoriev I.V."/>
        </authorList>
    </citation>
    <scope>NUCLEOTIDE SEQUENCE [LARGE SCALE GENOMIC DNA]</scope>
    <source>
        <strain evidence="4">C5 / ATCC 48332 / race O</strain>
    </source>
</reference>
<evidence type="ECO:0000259" key="2">
    <source>
        <dbReference type="Pfam" id="PF01979"/>
    </source>
</evidence>
<dbReference type="GO" id="GO:0016810">
    <property type="term" value="F:hydrolase activity, acting on carbon-nitrogen (but not peptide) bonds"/>
    <property type="evidence" value="ECO:0007669"/>
    <property type="project" value="InterPro"/>
</dbReference>
<evidence type="ECO:0000313" key="3">
    <source>
        <dbReference type="EMBL" id="EMD90126.1"/>
    </source>
</evidence>
<dbReference type="InterPro" id="IPR032466">
    <property type="entry name" value="Metal_Hydrolase"/>
</dbReference>
<accession>M2U8M6</accession>
<evidence type="ECO:0000256" key="1">
    <source>
        <dbReference type="SAM" id="MobiDB-lite"/>
    </source>
</evidence>
<dbReference type="eggNOG" id="ENOG502R71Z">
    <property type="taxonomic scope" value="Eukaryota"/>
</dbReference>
<dbReference type="STRING" id="701091.M2U8M6"/>